<accession>A7RV82</accession>
<gene>
    <name evidence="4" type="ORF">NEMVEDRAFT_v1g94851</name>
</gene>
<keyword evidence="2" id="KW-0677">Repeat</keyword>
<feature type="repeat" description="WD" evidence="3">
    <location>
        <begin position="283"/>
        <end position="322"/>
    </location>
</feature>
<name>A7RV82_NEMVE</name>
<dbReference type="Proteomes" id="UP000001593">
    <property type="component" value="Unassembled WGS sequence"/>
</dbReference>
<dbReference type="PROSITE" id="PS00678">
    <property type="entry name" value="WD_REPEATS_1"/>
    <property type="match status" value="2"/>
</dbReference>
<evidence type="ECO:0008006" key="6">
    <source>
        <dbReference type="Google" id="ProtNLM"/>
    </source>
</evidence>
<dbReference type="Gene3D" id="2.130.10.10">
    <property type="entry name" value="YVTN repeat-like/Quinoprotein amine dehydrogenase"/>
    <property type="match status" value="2"/>
</dbReference>
<dbReference type="PANTHER" id="PTHR19854">
    <property type="entry name" value="TRANSDUCIN BETA-LIKE 3"/>
    <property type="match status" value="1"/>
</dbReference>
<protein>
    <recommendedName>
        <fullName evidence="6">Guanine nucleotide-binding protein subunit beta-like protein 1</fullName>
    </recommendedName>
</protein>
<dbReference type="PhylomeDB" id="A7RV82"/>
<reference evidence="4 5" key="1">
    <citation type="journal article" date="2007" name="Science">
        <title>Sea anemone genome reveals ancestral eumetazoan gene repertoire and genomic organization.</title>
        <authorList>
            <person name="Putnam N.H."/>
            <person name="Srivastava M."/>
            <person name="Hellsten U."/>
            <person name="Dirks B."/>
            <person name="Chapman J."/>
            <person name="Salamov A."/>
            <person name="Terry A."/>
            <person name="Shapiro H."/>
            <person name="Lindquist E."/>
            <person name="Kapitonov V.V."/>
            <person name="Jurka J."/>
            <person name="Genikhovich G."/>
            <person name="Grigoriev I.V."/>
            <person name="Lucas S.M."/>
            <person name="Steele R.E."/>
            <person name="Finnerty J.R."/>
            <person name="Technau U."/>
            <person name="Martindale M.Q."/>
            <person name="Rokhsar D.S."/>
        </authorList>
    </citation>
    <scope>NUCLEOTIDE SEQUENCE [LARGE SCALE GENOMIC DNA]</scope>
    <source>
        <strain evidence="5">CH2 X CH6</strain>
    </source>
</reference>
<dbReference type="OMA" id="YQRQSMQ"/>
<dbReference type="PANTHER" id="PTHR19854:SF1">
    <property type="entry name" value="GUANINE NUCLEOTIDE-BINDING PROTEIN SUBUNIT BETA-LIKE PROTEIN 1"/>
    <property type="match status" value="1"/>
</dbReference>
<evidence type="ECO:0000256" key="1">
    <source>
        <dbReference type="ARBA" id="ARBA00022574"/>
    </source>
</evidence>
<dbReference type="KEGG" id="nve:5516532"/>
<dbReference type="STRING" id="45351.A7RV82"/>
<dbReference type="InterPro" id="IPR015943">
    <property type="entry name" value="WD40/YVTN_repeat-like_dom_sf"/>
</dbReference>
<dbReference type="SUPFAM" id="SSF50978">
    <property type="entry name" value="WD40 repeat-like"/>
    <property type="match status" value="1"/>
</dbReference>
<dbReference type="PRINTS" id="PR00320">
    <property type="entry name" value="GPROTEINBRPT"/>
</dbReference>
<sequence length="322" mass="35458">MDRKPSPDPVYVLRGTIGSVNALKFVPKPISNDEMLVSGSSNGIISLWNLKTKRVQSSIDNHHGKAVIELGLTNKPNLISHGRDGKIFIWDISSSEPRLLSQMEGPVLGFCKFSILDDDKVQWLATAYQSEVVINDLKTSKVAHRLKPQDHMSFGMCMCMKMFCCSQTSHPMILCGYENGKVALWDISMCRMMSHLASHSESVMCLNVDEVNHKAVTGSADNKLSITTFGLDGQLSSTGEVQLKTEGVASVKVRCDSRILASGAWDGRVRVHSWKSLKPLAVLNYHCATVNTVEFSSESSAGRMLMAAGSKDSRISLWDIYN</sequence>
<evidence type="ECO:0000313" key="4">
    <source>
        <dbReference type="EMBL" id="EDO44526.1"/>
    </source>
</evidence>
<proteinExistence type="predicted"/>
<dbReference type="AlphaFoldDB" id="A7RV82"/>
<dbReference type="InterPro" id="IPR001680">
    <property type="entry name" value="WD40_rpt"/>
</dbReference>
<evidence type="ECO:0000256" key="3">
    <source>
        <dbReference type="PROSITE-ProRule" id="PRU00221"/>
    </source>
</evidence>
<evidence type="ECO:0000256" key="2">
    <source>
        <dbReference type="ARBA" id="ARBA00022737"/>
    </source>
</evidence>
<dbReference type="EMBL" id="DS469543">
    <property type="protein sequence ID" value="EDO44526.1"/>
    <property type="molecule type" value="Genomic_DNA"/>
</dbReference>
<dbReference type="InterPro" id="IPR036322">
    <property type="entry name" value="WD40_repeat_dom_sf"/>
</dbReference>
<dbReference type="PROSITE" id="PS50082">
    <property type="entry name" value="WD_REPEATS_2"/>
    <property type="match status" value="2"/>
</dbReference>
<organism evidence="4 5">
    <name type="scientific">Nematostella vectensis</name>
    <name type="common">Starlet sea anemone</name>
    <dbReference type="NCBI Taxonomy" id="45351"/>
    <lineage>
        <taxon>Eukaryota</taxon>
        <taxon>Metazoa</taxon>
        <taxon>Cnidaria</taxon>
        <taxon>Anthozoa</taxon>
        <taxon>Hexacorallia</taxon>
        <taxon>Actiniaria</taxon>
        <taxon>Edwardsiidae</taxon>
        <taxon>Nematostella</taxon>
    </lineage>
</organism>
<dbReference type="PROSITE" id="PS50294">
    <property type="entry name" value="WD_REPEATS_REGION"/>
    <property type="match status" value="1"/>
</dbReference>
<dbReference type="SMART" id="SM00320">
    <property type="entry name" value="WD40"/>
    <property type="match status" value="6"/>
</dbReference>
<dbReference type="OrthoDB" id="7668193at2759"/>
<dbReference type="InterPro" id="IPR019775">
    <property type="entry name" value="WD40_repeat_CS"/>
</dbReference>
<dbReference type="InParanoid" id="A7RV82"/>
<keyword evidence="1 3" id="KW-0853">WD repeat</keyword>
<dbReference type="HOGENOM" id="CLU_041940_2_1_1"/>
<feature type="repeat" description="WD" evidence="3">
    <location>
        <begin position="13"/>
        <end position="58"/>
    </location>
</feature>
<dbReference type="Pfam" id="PF00400">
    <property type="entry name" value="WD40"/>
    <property type="match status" value="3"/>
</dbReference>
<dbReference type="InterPro" id="IPR020472">
    <property type="entry name" value="WD40_PAC1"/>
</dbReference>
<keyword evidence="5" id="KW-1185">Reference proteome</keyword>
<evidence type="ECO:0000313" key="5">
    <source>
        <dbReference type="Proteomes" id="UP000001593"/>
    </source>
</evidence>
<dbReference type="eggNOG" id="KOG0322">
    <property type="taxonomic scope" value="Eukaryota"/>
</dbReference>